<dbReference type="SUPFAM" id="SSF51045">
    <property type="entry name" value="WW domain"/>
    <property type="match status" value="1"/>
</dbReference>
<dbReference type="PANTHER" id="PTHR45876:SF8">
    <property type="entry name" value="FI04035P"/>
    <property type="match status" value="1"/>
</dbReference>
<feature type="compositionally biased region" description="Polar residues" evidence="1">
    <location>
        <begin position="468"/>
        <end position="487"/>
    </location>
</feature>
<organism evidence="2 3">
    <name type="scientific">Paramuricea clavata</name>
    <name type="common">Red gorgonian</name>
    <name type="synonym">Violescent sea-whip</name>
    <dbReference type="NCBI Taxonomy" id="317549"/>
    <lineage>
        <taxon>Eukaryota</taxon>
        <taxon>Metazoa</taxon>
        <taxon>Cnidaria</taxon>
        <taxon>Anthozoa</taxon>
        <taxon>Octocorallia</taxon>
        <taxon>Malacalcyonacea</taxon>
        <taxon>Plexauridae</taxon>
        <taxon>Paramuricea</taxon>
    </lineage>
</organism>
<feature type="region of interest" description="Disordered" evidence="1">
    <location>
        <begin position="64"/>
        <end position="179"/>
    </location>
</feature>
<dbReference type="InterPro" id="IPR001202">
    <property type="entry name" value="WW_dom"/>
</dbReference>
<dbReference type="Proteomes" id="UP001152795">
    <property type="component" value="Unassembled WGS sequence"/>
</dbReference>
<feature type="compositionally biased region" description="Basic residues" evidence="1">
    <location>
        <begin position="125"/>
        <end position="134"/>
    </location>
</feature>
<feature type="compositionally biased region" description="Polar residues" evidence="1">
    <location>
        <begin position="415"/>
        <end position="428"/>
    </location>
</feature>
<evidence type="ECO:0000313" key="2">
    <source>
        <dbReference type="EMBL" id="CAB4034519.1"/>
    </source>
</evidence>
<dbReference type="GO" id="GO:0005737">
    <property type="term" value="C:cytoplasm"/>
    <property type="evidence" value="ECO:0007669"/>
    <property type="project" value="TreeGrafter"/>
</dbReference>
<dbReference type="Gene3D" id="2.20.70.10">
    <property type="match status" value="1"/>
</dbReference>
<proteinExistence type="predicted"/>
<evidence type="ECO:0000313" key="3">
    <source>
        <dbReference type="Proteomes" id="UP001152795"/>
    </source>
</evidence>
<sequence>MYANIRTGECLWEAPSSAKVKKTSTNQWWELYDEKTRRYYYYNAHTKQTEWRKPKESDIITLAKLQNLKGRGSKRRSSSSRKDGSQRRRSSSSRKEGGESRSHHDGERSLPRKYSRHNSGESLSHARKNSRSSHTRSSQSQGHSSKDDQGMERDSRGGEGTTQDWKIDETCARGSGEMKESADEGIQFKIGNRCLSEKDDSTEIIDVPELNHSNRSSGTSMDLDTTICSPDMDTTTRNIEYLKISGEIADDAENFADDAGIVATNAENLKTSLGSFIPPPESPSGRTSNCSTDAYRSNYVSDGPLSESETSAFNDSFHSCDSKIGDSTSELELIVTGASPPREDSGMLEPVEIPRTTSFFNKMMDPQGNLRTFSPEEDSKKIQRRASDRSNGTPPVLRGEGGRRRSSSFDPKSYDNLQSPHHYSTYDNLKSDESSDEDSMSLSEKLMSGGMPSTTAALVEDCEPLEPPSNNETPNRTSRSYQHQVSDSVLEVKPNGKLDGRPERPPPPPPGQLRVTKPIARSNTCPVPNRSPNTPITPPPLPTQKFTELNFSVQHRRLFGKKDNLIDMLAHSK</sequence>
<dbReference type="CDD" id="cd00201">
    <property type="entry name" value="WW"/>
    <property type="match status" value="1"/>
</dbReference>
<dbReference type="OrthoDB" id="437889at2759"/>
<gene>
    <name evidence="2" type="ORF">PACLA_8A029852</name>
</gene>
<accession>A0A6S7LLU9</accession>
<reference evidence="2" key="1">
    <citation type="submission" date="2020-04" db="EMBL/GenBank/DDBJ databases">
        <authorList>
            <person name="Alioto T."/>
            <person name="Alioto T."/>
            <person name="Gomez Garrido J."/>
        </authorList>
    </citation>
    <scope>NUCLEOTIDE SEQUENCE</scope>
    <source>
        <strain evidence="2">A484AB</strain>
    </source>
</reference>
<feature type="compositionally biased region" description="Basic and acidic residues" evidence="1">
    <location>
        <begin position="494"/>
        <end position="504"/>
    </location>
</feature>
<evidence type="ECO:0000256" key="1">
    <source>
        <dbReference type="SAM" id="MobiDB-lite"/>
    </source>
</evidence>
<dbReference type="InterPro" id="IPR036020">
    <property type="entry name" value="WW_dom_sf"/>
</dbReference>
<dbReference type="EMBL" id="CACRXK020020190">
    <property type="protein sequence ID" value="CAB4034519.1"/>
    <property type="molecule type" value="Genomic_DNA"/>
</dbReference>
<feature type="compositionally biased region" description="Basic and acidic residues" evidence="1">
    <location>
        <begin position="144"/>
        <end position="157"/>
    </location>
</feature>
<protein>
    <submittedName>
        <fullName evidence="2">Rho GTPase-activating 39-like, partial</fullName>
    </submittedName>
</protein>
<feature type="compositionally biased region" description="Basic and acidic residues" evidence="1">
    <location>
        <begin position="165"/>
        <end position="179"/>
    </location>
</feature>
<dbReference type="GO" id="GO:0005096">
    <property type="term" value="F:GTPase activator activity"/>
    <property type="evidence" value="ECO:0007669"/>
    <property type="project" value="TreeGrafter"/>
</dbReference>
<feature type="compositionally biased region" description="Basic and acidic residues" evidence="1">
    <location>
        <begin position="93"/>
        <end position="110"/>
    </location>
</feature>
<dbReference type="PROSITE" id="PS50020">
    <property type="entry name" value="WW_DOMAIN_2"/>
    <property type="match status" value="1"/>
</dbReference>
<keyword evidence="3" id="KW-1185">Reference proteome</keyword>
<name>A0A6S7LLU9_PARCT</name>
<feature type="region of interest" description="Disordered" evidence="1">
    <location>
        <begin position="361"/>
        <end position="544"/>
    </location>
</feature>
<comment type="caution">
    <text evidence="2">The sequence shown here is derived from an EMBL/GenBank/DDBJ whole genome shotgun (WGS) entry which is preliminary data.</text>
</comment>
<dbReference type="AlphaFoldDB" id="A0A6S7LLU9"/>
<feature type="non-terminal residue" evidence="2">
    <location>
        <position position="573"/>
    </location>
</feature>
<dbReference type="PANTHER" id="PTHR45876">
    <property type="entry name" value="FI04035P"/>
    <property type="match status" value="1"/>
</dbReference>
<feature type="compositionally biased region" description="Basic and acidic residues" evidence="1">
    <location>
        <begin position="377"/>
        <end position="388"/>
    </location>
</feature>